<dbReference type="Gene3D" id="3.40.390.30">
    <property type="entry name" value="Metalloproteases ('zincins'), catalytic domain"/>
    <property type="match status" value="1"/>
</dbReference>
<dbReference type="NCBIfam" id="TIGR00099">
    <property type="entry name" value="Cof-subfamily"/>
    <property type="match status" value="1"/>
</dbReference>
<dbReference type="InterPro" id="IPR023091">
    <property type="entry name" value="MetalPrtase_cat_dom_sf_prd"/>
</dbReference>
<comment type="cofactor">
    <cofactor evidence="1">
        <name>Zn(2+)</name>
        <dbReference type="ChEBI" id="CHEBI:29105"/>
    </cofactor>
</comment>
<dbReference type="EMBL" id="JBHFFA010000002">
    <property type="protein sequence ID" value="KAL2641506.1"/>
    <property type="molecule type" value="Genomic_DNA"/>
</dbReference>
<evidence type="ECO:0000313" key="8">
    <source>
        <dbReference type="EMBL" id="KAL2641506.1"/>
    </source>
</evidence>
<dbReference type="AlphaFoldDB" id="A0ABD1Z1K4"/>
<sequence length="576" mass="62953">MVPLRSLLAAGAATASPAISTRQFFSSQWRFSARPVRCLSNSWILNVIGQYSNCDDKTAQQQQQIGKTLRNSFQGKTDLARKVRGWSKQVSHRVRCQSTVASSKELTINFPVSIDEGITVDSNLEALVQQLEVDAPLAIKLAVEELELEQETHTVELSMLLCNDTYIQKLNREWLGKDSPTDVLSFPQDQIPGLTPHLLLGDVIISLETAARQAEERSHSLLDELRILLVHGLLHVIGFDHERGPEDHKEMEEKETQILKKLGWTGKGLISAVAESLAEENGSAKTEGRSVDGKLKKPPKSGFKILFCDMDGTLLNSKSRVSDVTRDAIRAVLAKGVQVIIATGKTQHGAIAALEPVGLVGDHGIISPNLPGVFTQGLQVYGKGGSIIHSAVLDRDIVKEALKYSLELNIPAVGFSGNRILSLFQHTLTDVLHSVYLEPKAEVVPSVTGLMESCAIQKLLFYSTPENIKYKIRPHWAEQVNGRATLVQALDDMLEILPPGQSKGAGVKMLLDHLGVHPEEVMAIGDGENDIEMLELAGWGVAMANGSKRTKEVADARTLSNDEDGAAEAFHRYILS</sequence>
<dbReference type="PROSITE" id="PS01229">
    <property type="entry name" value="COF_2"/>
    <property type="match status" value="1"/>
</dbReference>
<dbReference type="NCBIfam" id="TIGR01484">
    <property type="entry name" value="HAD-SF-IIB"/>
    <property type="match status" value="1"/>
</dbReference>
<dbReference type="Pfam" id="PF02130">
    <property type="entry name" value="YbeY"/>
    <property type="match status" value="1"/>
</dbReference>
<evidence type="ECO:0000256" key="2">
    <source>
        <dbReference type="ARBA" id="ARBA00010875"/>
    </source>
</evidence>
<evidence type="ECO:0000256" key="3">
    <source>
        <dbReference type="ARBA" id="ARBA00022722"/>
    </source>
</evidence>
<dbReference type="Proteomes" id="UP001605036">
    <property type="component" value="Unassembled WGS sequence"/>
</dbReference>
<evidence type="ECO:0000256" key="7">
    <source>
        <dbReference type="ARBA" id="ARBA00022833"/>
    </source>
</evidence>
<gene>
    <name evidence="8" type="ORF">R1flu_009093</name>
</gene>
<dbReference type="GO" id="GO:0016787">
    <property type="term" value="F:hydrolase activity"/>
    <property type="evidence" value="ECO:0007669"/>
    <property type="project" value="UniProtKB-KW"/>
</dbReference>
<evidence type="ECO:0000313" key="9">
    <source>
        <dbReference type="Proteomes" id="UP001605036"/>
    </source>
</evidence>
<dbReference type="GO" id="GO:0004519">
    <property type="term" value="F:endonuclease activity"/>
    <property type="evidence" value="ECO:0007669"/>
    <property type="project" value="UniProtKB-KW"/>
</dbReference>
<dbReference type="InterPro" id="IPR000150">
    <property type="entry name" value="Cof"/>
</dbReference>
<organism evidence="8 9">
    <name type="scientific">Riccia fluitans</name>
    <dbReference type="NCBI Taxonomy" id="41844"/>
    <lineage>
        <taxon>Eukaryota</taxon>
        <taxon>Viridiplantae</taxon>
        <taxon>Streptophyta</taxon>
        <taxon>Embryophyta</taxon>
        <taxon>Marchantiophyta</taxon>
        <taxon>Marchantiopsida</taxon>
        <taxon>Marchantiidae</taxon>
        <taxon>Marchantiales</taxon>
        <taxon>Ricciaceae</taxon>
        <taxon>Riccia</taxon>
    </lineage>
</organism>
<keyword evidence="4" id="KW-0479">Metal-binding</keyword>
<dbReference type="NCBIfam" id="TIGR00043">
    <property type="entry name" value="rRNA maturation RNase YbeY"/>
    <property type="match status" value="1"/>
</dbReference>
<evidence type="ECO:0008006" key="10">
    <source>
        <dbReference type="Google" id="ProtNLM"/>
    </source>
</evidence>
<keyword evidence="7" id="KW-0862">Zinc</keyword>
<evidence type="ECO:0000256" key="4">
    <source>
        <dbReference type="ARBA" id="ARBA00022723"/>
    </source>
</evidence>
<reference evidence="8 9" key="1">
    <citation type="submission" date="2024-09" db="EMBL/GenBank/DDBJ databases">
        <title>Chromosome-scale assembly of Riccia fluitans.</title>
        <authorList>
            <person name="Paukszto L."/>
            <person name="Sawicki J."/>
            <person name="Karawczyk K."/>
            <person name="Piernik-Szablinska J."/>
            <person name="Szczecinska M."/>
            <person name="Mazdziarz M."/>
        </authorList>
    </citation>
    <scope>NUCLEOTIDE SEQUENCE [LARGE SCALE GENOMIC DNA]</scope>
    <source>
        <strain evidence="8">Rf_01</strain>
        <tissue evidence="8">Aerial parts of the thallus</tissue>
    </source>
</reference>
<dbReference type="GO" id="GO:0046872">
    <property type="term" value="F:metal ion binding"/>
    <property type="evidence" value="ECO:0007669"/>
    <property type="project" value="UniProtKB-KW"/>
</dbReference>
<dbReference type="SUPFAM" id="SSF56784">
    <property type="entry name" value="HAD-like"/>
    <property type="match status" value="1"/>
</dbReference>
<dbReference type="HAMAP" id="MF_00009">
    <property type="entry name" value="Endoribonucl_YbeY"/>
    <property type="match status" value="1"/>
</dbReference>
<dbReference type="CDD" id="cd07516">
    <property type="entry name" value="HAD_Pase"/>
    <property type="match status" value="1"/>
</dbReference>
<evidence type="ECO:0000256" key="1">
    <source>
        <dbReference type="ARBA" id="ARBA00001947"/>
    </source>
</evidence>
<dbReference type="InterPro" id="IPR002036">
    <property type="entry name" value="YbeY"/>
</dbReference>
<dbReference type="InterPro" id="IPR036412">
    <property type="entry name" value="HAD-like_sf"/>
</dbReference>
<dbReference type="InterPro" id="IPR023214">
    <property type="entry name" value="HAD_sf"/>
</dbReference>
<dbReference type="InterPro" id="IPR006379">
    <property type="entry name" value="HAD-SF_hydro_IIB"/>
</dbReference>
<dbReference type="PANTHER" id="PTHR46986:SF1">
    <property type="entry name" value="ENDORIBONUCLEASE YBEY, CHLOROPLASTIC"/>
    <property type="match status" value="1"/>
</dbReference>
<dbReference type="Gene3D" id="3.40.50.1000">
    <property type="entry name" value="HAD superfamily/HAD-like"/>
    <property type="match status" value="1"/>
</dbReference>
<dbReference type="PROSITE" id="PS01228">
    <property type="entry name" value="COF_1"/>
    <property type="match status" value="1"/>
</dbReference>
<comment type="caution">
    <text evidence="8">The sequence shown here is derived from an EMBL/GenBank/DDBJ whole genome shotgun (WGS) entry which is preliminary data.</text>
</comment>
<evidence type="ECO:0000256" key="5">
    <source>
        <dbReference type="ARBA" id="ARBA00022759"/>
    </source>
</evidence>
<proteinExistence type="inferred from homology"/>
<keyword evidence="3" id="KW-0540">Nuclease</keyword>
<dbReference type="Gene3D" id="3.30.1240.10">
    <property type="match status" value="1"/>
</dbReference>
<dbReference type="SFLD" id="SFLDS00003">
    <property type="entry name" value="Haloacid_Dehalogenase"/>
    <property type="match status" value="1"/>
</dbReference>
<keyword evidence="9" id="KW-1185">Reference proteome</keyword>
<evidence type="ECO:0000256" key="6">
    <source>
        <dbReference type="ARBA" id="ARBA00022801"/>
    </source>
</evidence>
<dbReference type="Pfam" id="PF08282">
    <property type="entry name" value="Hydrolase_3"/>
    <property type="match status" value="1"/>
</dbReference>
<dbReference type="PANTHER" id="PTHR46986">
    <property type="entry name" value="ENDORIBONUCLEASE YBEY, CHLOROPLASTIC"/>
    <property type="match status" value="1"/>
</dbReference>
<comment type="similarity">
    <text evidence="2">Belongs to the endoribonuclease YbeY family.</text>
</comment>
<keyword evidence="5" id="KW-0255">Endonuclease</keyword>
<protein>
    <recommendedName>
        <fullName evidence="10">Haloacid dehalogenase-like hydrolase family protein</fullName>
    </recommendedName>
</protein>
<keyword evidence="6" id="KW-0378">Hydrolase</keyword>
<dbReference type="SUPFAM" id="SSF55486">
    <property type="entry name" value="Metalloproteases ('zincins'), catalytic domain"/>
    <property type="match status" value="1"/>
</dbReference>
<dbReference type="SFLD" id="SFLDG01140">
    <property type="entry name" value="C2.B:_Phosphomannomutase_and_P"/>
    <property type="match status" value="1"/>
</dbReference>
<name>A0ABD1Z1K4_9MARC</name>
<accession>A0ABD1Z1K4</accession>